<gene>
    <name evidence="2" type="ORF">SAE02_38290</name>
</gene>
<sequence>MPGAIAALASGASADHAVKPPKPNSVSMIPIITGRPTGGRSGSDKEGCEIAEEFRSAVMGISSHSAVSDETIRTFGDAAGGGAACGAAGMAGLGCGGIG</sequence>
<protein>
    <submittedName>
        <fullName evidence="2">Uncharacterized protein</fullName>
    </submittedName>
</protein>
<keyword evidence="3" id="KW-1185">Reference proteome</keyword>
<feature type="compositionally biased region" description="Low complexity" evidence="1">
    <location>
        <begin position="1"/>
        <end position="15"/>
    </location>
</feature>
<organism evidence="2 3">
    <name type="scientific">Skermanella aerolata</name>
    <dbReference type="NCBI Taxonomy" id="393310"/>
    <lineage>
        <taxon>Bacteria</taxon>
        <taxon>Pseudomonadati</taxon>
        <taxon>Pseudomonadota</taxon>
        <taxon>Alphaproteobacteria</taxon>
        <taxon>Rhodospirillales</taxon>
        <taxon>Azospirillaceae</taxon>
        <taxon>Skermanella</taxon>
    </lineage>
</organism>
<evidence type="ECO:0000313" key="3">
    <source>
        <dbReference type="Proteomes" id="UP000321523"/>
    </source>
</evidence>
<evidence type="ECO:0000313" key="2">
    <source>
        <dbReference type="EMBL" id="GEO39681.1"/>
    </source>
</evidence>
<comment type="caution">
    <text evidence="2">The sequence shown here is derived from an EMBL/GenBank/DDBJ whole genome shotgun (WGS) entry which is preliminary data.</text>
</comment>
<proteinExistence type="predicted"/>
<name>A0A512DT79_9PROT</name>
<dbReference type="EMBL" id="BJYZ01000018">
    <property type="protein sequence ID" value="GEO39681.1"/>
    <property type="molecule type" value="Genomic_DNA"/>
</dbReference>
<feature type="region of interest" description="Disordered" evidence="1">
    <location>
        <begin position="1"/>
        <end position="46"/>
    </location>
</feature>
<dbReference type="Proteomes" id="UP000321523">
    <property type="component" value="Unassembled WGS sequence"/>
</dbReference>
<dbReference type="AlphaFoldDB" id="A0A512DT79"/>
<accession>A0A512DT79</accession>
<reference evidence="2 3" key="1">
    <citation type="submission" date="2019-07" db="EMBL/GenBank/DDBJ databases">
        <title>Whole genome shotgun sequence of Skermanella aerolata NBRC 106429.</title>
        <authorList>
            <person name="Hosoyama A."/>
            <person name="Uohara A."/>
            <person name="Ohji S."/>
            <person name="Ichikawa N."/>
        </authorList>
    </citation>
    <scope>NUCLEOTIDE SEQUENCE [LARGE SCALE GENOMIC DNA]</scope>
    <source>
        <strain evidence="2 3">NBRC 106429</strain>
    </source>
</reference>
<evidence type="ECO:0000256" key="1">
    <source>
        <dbReference type="SAM" id="MobiDB-lite"/>
    </source>
</evidence>